<feature type="transmembrane region" description="Helical" evidence="1">
    <location>
        <begin position="7"/>
        <end position="32"/>
    </location>
</feature>
<dbReference type="AlphaFoldDB" id="A0A6A5ZL80"/>
<keyword evidence="1" id="KW-0812">Transmembrane</keyword>
<dbReference type="InterPro" id="IPR017853">
    <property type="entry name" value="GH"/>
</dbReference>
<keyword evidence="1" id="KW-0472">Membrane</keyword>
<reference evidence="2" key="1">
    <citation type="journal article" date="2020" name="Stud. Mycol.">
        <title>101 Dothideomycetes genomes: a test case for predicting lifestyles and emergence of pathogens.</title>
        <authorList>
            <person name="Haridas S."/>
            <person name="Albert R."/>
            <person name="Binder M."/>
            <person name="Bloem J."/>
            <person name="Labutti K."/>
            <person name="Salamov A."/>
            <person name="Andreopoulos B."/>
            <person name="Baker S."/>
            <person name="Barry K."/>
            <person name="Bills G."/>
            <person name="Bluhm B."/>
            <person name="Cannon C."/>
            <person name="Castanera R."/>
            <person name="Culley D."/>
            <person name="Daum C."/>
            <person name="Ezra D."/>
            <person name="Gonzalez J."/>
            <person name="Henrissat B."/>
            <person name="Kuo A."/>
            <person name="Liang C."/>
            <person name="Lipzen A."/>
            <person name="Lutzoni F."/>
            <person name="Magnuson J."/>
            <person name="Mondo S."/>
            <person name="Nolan M."/>
            <person name="Ohm R."/>
            <person name="Pangilinan J."/>
            <person name="Park H.-J."/>
            <person name="Ramirez L."/>
            <person name="Alfaro M."/>
            <person name="Sun H."/>
            <person name="Tritt A."/>
            <person name="Yoshinaga Y."/>
            <person name="Zwiers L.-H."/>
            <person name="Turgeon B."/>
            <person name="Goodwin S."/>
            <person name="Spatafora J."/>
            <person name="Crous P."/>
            <person name="Grigoriev I."/>
        </authorList>
    </citation>
    <scope>NUCLEOTIDE SEQUENCE</scope>
    <source>
        <strain evidence="2">CBS 627.86</strain>
    </source>
</reference>
<keyword evidence="1" id="KW-1133">Transmembrane helix</keyword>
<evidence type="ECO:0000313" key="3">
    <source>
        <dbReference type="Proteomes" id="UP000799770"/>
    </source>
</evidence>
<dbReference type="OrthoDB" id="2338662at2759"/>
<gene>
    <name evidence="2" type="ORF">BDV96DRAFT_349968</name>
</gene>
<dbReference type="SUPFAM" id="SSF51445">
    <property type="entry name" value="(Trans)glycosidases"/>
    <property type="match status" value="1"/>
</dbReference>
<evidence type="ECO:0000313" key="2">
    <source>
        <dbReference type="EMBL" id="KAF2119613.1"/>
    </source>
</evidence>
<evidence type="ECO:0008006" key="4">
    <source>
        <dbReference type="Google" id="ProtNLM"/>
    </source>
</evidence>
<proteinExistence type="predicted"/>
<sequence length="624" mass="69996">MPSQLLLFYVSSLSAAIMIPAILLQFLFALWAEVVEVEGQFNTPPGVDIWCGKAYRATNSSFDPGGRLTQPKDIGGVPKGHMYLDLRIYPQKSAYLPSDKTATFIVDSILNTRYGNPWENFTVNGTGRIPFTDLVVRLIKKDDGGQQVDVANITVPVNSTGNLVTVGLDAFPPRNQSYSITGLGGDEAFLQSYWTYPQLTVLPERNDTGSVARIDQIGGGIEVKSPITNDAWKPIFPYSFYTSWDWIQSTIGNDSATKNLTTFRELGYNLIHPVPPGGDDPFNHTIFEEFLTICDQLELYVMYDMRHTYQNDTSIADQLSRIKNHPSLLLYYTADEPDGWGDPTTATRKAYLTIKKTDPYHPVSLVLNCENFHFRDYTEGATDIILEDTYPVAANTSYSTVYSTVCNSTYGDCGCDNCHALDAAYPQYVANRFLDIPTRVEQFYTYQEWLFSGSKQPVWGVPQAFYDQGSFWERYPTPEEEIVQALLRINHGAKGIVAWIYPTTDVLEEVTGAFARQVIANPTITEYWLGNTTRVNLKASGVDPAFVDAAAWIKGDEALVSIVSVRDEELKGPIQLRNGDFVFRAVEVETIWGDETTWWKGTNSVLMSNKLDQLSTWVGKVRMK</sequence>
<protein>
    <recommendedName>
        <fullName evidence="4">Glycoside hydrolase superfamily</fullName>
    </recommendedName>
</protein>
<dbReference type="Gene3D" id="3.20.20.80">
    <property type="entry name" value="Glycosidases"/>
    <property type="match status" value="1"/>
</dbReference>
<keyword evidence="3" id="KW-1185">Reference proteome</keyword>
<accession>A0A6A5ZL80</accession>
<dbReference type="Proteomes" id="UP000799770">
    <property type="component" value="Unassembled WGS sequence"/>
</dbReference>
<evidence type="ECO:0000256" key="1">
    <source>
        <dbReference type="SAM" id="Phobius"/>
    </source>
</evidence>
<organism evidence="2 3">
    <name type="scientific">Lophiotrema nucula</name>
    <dbReference type="NCBI Taxonomy" id="690887"/>
    <lineage>
        <taxon>Eukaryota</taxon>
        <taxon>Fungi</taxon>
        <taxon>Dikarya</taxon>
        <taxon>Ascomycota</taxon>
        <taxon>Pezizomycotina</taxon>
        <taxon>Dothideomycetes</taxon>
        <taxon>Pleosporomycetidae</taxon>
        <taxon>Pleosporales</taxon>
        <taxon>Lophiotremataceae</taxon>
        <taxon>Lophiotrema</taxon>
    </lineage>
</organism>
<name>A0A6A5ZL80_9PLEO</name>
<dbReference type="EMBL" id="ML977315">
    <property type="protein sequence ID" value="KAF2119613.1"/>
    <property type="molecule type" value="Genomic_DNA"/>
</dbReference>